<dbReference type="SUPFAM" id="SSF56747">
    <property type="entry name" value="Prim-pol domain"/>
    <property type="match status" value="1"/>
</dbReference>
<name>A0ABQ2KXW5_9BACL</name>
<organism evidence="2 3">
    <name type="scientific">Saccharibacillus kuerlensis</name>
    <dbReference type="NCBI Taxonomy" id="459527"/>
    <lineage>
        <taxon>Bacteria</taxon>
        <taxon>Bacillati</taxon>
        <taxon>Bacillota</taxon>
        <taxon>Bacilli</taxon>
        <taxon>Bacillales</taxon>
        <taxon>Paenibacillaceae</taxon>
        <taxon>Saccharibacillus</taxon>
    </lineage>
</organism>
<evidence type="ECO:0000259" key="1">
    <source>
        <dbReference type="SMART" id="SM00943"/>
    </source>
</evidence>
<dbReference type="InterPro" id="IPR015330">
    <property type="entry name" value="DNA_primase/pol_bifunc_N"/>
</dbReference>
<evidence type="ECO:0000313" key="2">
    <source>
        <dbReference type="EMBL" id="GGN95005.1"/>
    </source>
</evidence>
<keyword evidence="3" id="KW-1185">Reference proteome</keyword>
<sequence length="177" mass="19937">MIEQAKEYAHAGFHIIPMCPADHAGMSARHIEVCRSPGKRPLIRNWQNAGVPSDAEIERWFKKWPQANIGMSLGQRQGLVAIDLDGEFGRQKLEELSEGELPDTWQFSTPGGGMRYIFAAPKDCIVKKYSISDPNPDATHSEFLLLGENSCTVLPPSKHRNGGYYEWIRPPQFIRMA</sequence>
<evidence type="ECO:0000313" key="3">
    <source>
        <dbReference type="Proteomes" id="UP000606653"/>
    </source>
</evidence>
<feature type="domain" description="DNA primase/polymerase bifunctional N-terminal" evidence="1">
    <location>
        <begin position="5"/>
        <end position="173"/>
    </location>
</feature>
<proteinExistence type="predicted"/>
<accession>A0ABQ2KXW5</accession>
<dbReference type="Proteomes" id="UP000606653">
    <property type="component" value="Unassembled WGS sequence"/>
</dbReference>
<dbReference type="SMART" id="SM00943">
    <property type="entry name" value="Prim-Pol"/>
    <property type="match status" value="1"/>
</dbReference>
<protein>
    <recommendedName>
        <fullName evidence="1">DNA primase/polymerase bifunctional N-terminal domain-containing protein</fullName>
    </recommendedName>
</protein>
<comment type="caution">
    <text evidence="2">The sequence shown here is derived from an EMBL/GenBank/DDBJ whole genome shotgun (WGS) entry which is preliminary data.</text>
</comment>
<dbReference type="CDD" id="cd04859">
    <property type="entry name" value="Prim_Pol"/>
    <property type="match status" value="1"/>
</dbReference>
<reference evidence="3" key="1">
    <citation type="journal article" date="2019" name="Int. J. Syst. Evol. Microbiol.">
        <title>The Global Catalogue of Microorganisms (GCM) 10K type strain sequencing project: providing services to taxonomists for standard genome sequencing and annotation.</title>
        <authorList>
            <consortium name="The Broad Institute Genomics Platform"/>
            <consortium name="The Broad Institute Genome Sequencing Center for Infectious Disease"/>
            <person name="Wu L."/>
            <person name="Ma J."/>
        </authorList>
    </citation>
    <scope>NUCLEOTIDE SEQUENCE [LARGE SCALE GENOMIC DNA]</scope>
    <source>
        <strain evidence="3">CGMCC 1.6964</strain>
    </source>
</reference>
<dbReference type="Gene3D" id="3.30.720.160">
    <property type="entry name" value="Bifunctional DNA primase/polymerase, N-terminal"/>
    <property type="match status" value="1"/>
</dbReference>
<gene>
    <name evidence="2" type="ORF">GCM10010969_10290</name>
</gene>
<dbReference type="EMBL" id="BMLN01000002">
    <property type="protein sequence ID" value="GGN95005.1"/>
    <property type="molecule type" value="Genomic_DNA"/>
</dbReference>
<dbReference type="Pfam" id="PF09250">
    <property type="entry name" value="Prim-Pol"/>
    <property type="match status" value="1"/>
</dbReference>
<dbReference type="RefSeq" id="WP_018976987.1">
    <property type="nucleotide sequence ID" value="NZ_BMLN01000002.1"/>
</dbReference>